<evidence type="ECO:0000259" key="1">
    <source>
        <dbReference type="PROSITE" id="PS51742"/>
    </source>
</evidence>
<gene>
    <name evidence="2" type="ORF">AOQ72_16025</name>
</gene>
<comment type="caution">
    <text evidence="2">The sequence shown here is derived from an EMBL/GenBank/DDBJ whole genome shotgun (WGS) entry which is preliminary data.</text>
</comment>
<dbReference type="OrthoDB" id="8231696at2"/>
<dbReference type="Pfam" id="PF03479">
    <property type="entry name" value="PCC"/>
    <property type="match status" value="1"/>
</dbReference>
<organism evidence="2 3">
    <name type="scientific">Bradyrhizobium yuanmingense</name>
    <dbReference type="NCBI Taxonomy" id="108015"/>
    <lineage>
        <taxon>Bacteria</taxon>
        <taxon>Pseudomonadati</taxon>
        <taxon>Pseudomonadota</taxon>
        <taxon>Alphaproteobacteria</taxon>
        <taxon>Hyphomicrobiales</taxon>
        <taxon>Nitrobacteraceae</taxon>
        <taxon>Bradyrhizobium</taxon>
    </lineage>
</organism>
<evidence type="ECO:0000313" key="2">
    <source>
        <dbReference type="EMBL" id="KRP98921.1"/>
    </source>
</evidence>
<proteinExistence type="predicted"/>
<dbReference type="PROSITE" id="PS51742">
    <property type="entry name" value="PPC"/>
    <property type="match status" value="1"/>
</dbReference>
<reference evidence="2 3" key="1">
    <citation type="submission" date="2015-09" db="EMBL/GenBank/DDBJ databases">
        <title>Draft Genome Sequence of the Strain BR 3267 (Bradyrhizobium yuanmingense) recommended as inoculant for cowpea in Brazil.</title>
        <authorList>
            <person name="Simoes-Araujo J.L."/>
            <person name="Zilli J.E."/>
        </authorList>
    </citation>
    <scope>NUCLEOTIDE SEQUENCE [LARGE SCALE GENOMIC DNA]</scope>
    <source>
        <strain evidence="2 3">BR3267</strain>
    </source>
</reference>
<dbReference type="RefSeq" id="WP_057027244.1">
    <property type="nucleotide sequence ID" value="NZ_LJYF01000015.1"/>
</dbReference>
<sequence>MKKERQSFSGKIEEVIYARLEHGEDLLRALWDICEKHDVKTGVLLDATGTLDTVRLQRAPHQPRKGTDGIDMVQMPGYLEVSAHGLIGMGWVPGPSVQLPPAFMTEIDTGFGAAGFVGHKTPYCHVHITVTNSSETVCGHLMEGSTVCRNSYDGKAEVPTHFSVVIAKVSGVILRANMDKHGMYHDIIPA</sequence>
<dbReference type="AlphaFoldDB" id="A0A0R3CMI3"/>
<dbReference type="InterPro" id="IPR005175">
    <property type="entry name" value="PPC_dom"/>
</dbReference>
<accession>A0A0R3CMI3</accession>
<dbReference type="Proteomes" id="UP000051380">
    <property type="component" value="Unassembled WGS sequence"/>
</dbReference>
<dbReference type="EMBL" id="LJYF01000015">
    <property type="protein sequence ID" value="KRP98921.1"/>
    <property type="molecule type" value="Genomic_DNA"/>
</dbReference>
<evidence type="ECO:0000313" key="3">
    <source>
        <dbReference type="Proteomes" id="UP000051380"/>
    </source>
</evidence>
<protein>
    <recommendedName>
        <fullName evidence="1">PPC domain-containing protein</fullName>
    </recommendedName>
</protein>
<dbReference type="SUPFAM" id="SSF117856">
    <property type="entry name" value="AF0104/ALDC/Ptd012-like"/>
    <property type="match status" value="1"/>
</dbReference>
<feature type="domain" description="PPC" evidence="1">
    <location>
        <begin position="10"/>
        <end position="190"/>
    </location>
</feature>
<name>A0A0R3CMI3_9BRAD</name>
<dbReference type="Gene3D" id="3.30.1330.80">
    <property type="entry name" value="Hypothetical protein, similar to alpha- acetolactate decarboxylase, domain 2"/>
    <property type="match status" value="1"/>
</dbReference>